<reference evidence="5 6" key="1">
    <citation type="submission" date="2020-08" db="EMBL/GenBank/DDBJ databases">
        <title>Oceanospirillum sp. nov. isolated from marine sediment.</title>
        <authorList>
            <person name="Ji X."/>
        </authorList>
    </citation>
    <scope>NUCLEOTIDE SEQUENCE [LARGE SCALE GENOMIC DNA]</scope>
    <source>
        <strain evidence="5 6">D5</strain>
    </source>
</reference>
<accession>A0A839IV95</accession>
<dbReference type="EMBL" id="JACJFM010000052">
    <property type="protein sequence ID" value="MBB1489363.1"/>
    <property type="molecule type" value="Genomic_DNA"/>
</dbReference>
<proteinExistence type="predicted"/>
<dbReference type="InterPro" id="IPR010090">
    <property type="entry name" value="Phage_tape_meas"/>
</dbReference>
<organism evidence="5 6">
    <name type="scientific">Oceanospirillum sediminis</name>
    <dbReference type="NCBI Taxonomy" id="2760088"/>
    <lineage>
        <taxon>Bacteria</taxon>
        <taxon>Pseudomonadati</taxon>
        <taxon>Pseudomonadota</taxon>
        <taxon>Gammaproteobacteria</taxon>
        <taxon>Oceanospirillales</taxon>
        <taxon>Oceanospirillaceae</taxon>
        <taxon>Oceanospirillum</taxon>
    </lineage>
</organism>
<feature type="compositionally biased region" description="Basic and acidic residues" evidence="3">
    <location>
        <begin position="663"/>
        <end position="724"/>
    </location>
</feature>
<dbReference type="Pfam" id="PF10145">
    <property type="entry name" value="PhageMin_Tail"/>
    <property type="match status" value="1"/>
</dbReference>
<feature type="domain" description="Phage tail tape measure protein" evidence="4">
    <location>
        <begin position="290"/>
        <end position="484"/>
    </location>
</feature>
<feature type="compositionally biased region" description="Basic residues" evidence="3">
    <location>
        <begin position="725"/>
        <end position="734"/>
    </location>
</feature>
<keyword evidence="6" id="KW-1185">Reference proteome</keyword>
<feature type="compositionally biased region" description="Basic and acidic residues" evidence="3">
    <location>
        <begin position="839"/>
        <end position="849"/>
    </location>
</feature>
<dbReference type="NCBIfam" id="TIGR01760">
    <property type="entry name" value="tape_meas_TP901"/>
    <property type="match status" value="1"/>
</dbReference>
<keyword evidence="1" id="KW-1188">Viral release from host cell</keyword>
<feature type="compositionally biased region" description="Basic and acidic residues" evidence="3">
    <location>
        <begin position="775"/>
        <end position="802"/>
    </location>
</feature>
<evidence type="ECO:0000259" key="4">
    <source>
        <dbReference type="Pfam" id="PF10145"/>
    </source>
</evidence>
<evidence type="ECO:0000256" key="2">
    <source>
        <dbReference type="SAM" id="Coils"/>
    </source>
</evidence>
<keyword evidence="2" id="KW-0175">Coiled coil</keyword>
<protein>
    <submittedName>
        <fullName evidence="5">Phage tail tape measure protein</fullName>
    </submittedName>
</protein>
<dbReference type="Proteomes" id="UP000565262">
    <property type="component" value="Unassembled WGS sequence"/>
</dbReference>
<evidence type="ECO:0000313" key="6">
    <source>
        <dbReference type="Proteomes" id="UP000565262"/>
    </source>
</evidence>
<feature type="region of interest" description="Disordered" evidence="3">
    <location>
        <begin position="649"/>
        <end position="736"/>
    </location>
</feature>
<gene>
    <name evidence="5" type="ORF">H4O21_22390</name>
</gene>
<dbReference type="PANTHER" id="PTHR37813">
    <property type="entry name" value="FELS-2 PROPHAGE PROTEIN"/>
    <property type="match status" value="1"/>
</dbReference>
<dbReference type="PANTHER" id="PTHR37813:SF1">
    <property type="entry name" value="FELS-2 PROPHAGE PROTEIN"/>
    <property type="match status" value="1"/>
</dbReference>
<feature type="compositionally biased region" description="Low complexity" evidence="3">
    <location>
        <begin position="1025"/>
        <end position="1037"/>
    </location>
</feature>
<feature type="compositionally biased region" description="Low complexity" evidence="3">
    <location>
        <begin position="824"/>
        <end position="838"/>
    </location>
</feature>
<dbReference type="RefSeq" id="WP_182811464.1">
    <property type="nucleotide sequence ID" value="NZ_JACJFM010000052.1"/>
</dbReference>
<comment type="caution">
    <text evidence="5">The sequence shown here is derived from an EMBL/GenBank/DDBJ whole genome shotgun (WGS) entry which is preliminary data.</text>
</comment>
<feature type="region of interest" description="Disordered" evidence="3">
    <location>
        <begin position="762"/>
        <end position="849"/>
    </location>
</feature>
<feature type="region of interest" description="Disordered" evidence="3">
    <location>
        <begin position="1022"/>
        <end position="1045"/>
    </location>
</feature>
<evidence type="ECO:0000256" key="1">
    <source>
        <dbReference type="ARBA" id="ARBA00022612"/>
    </source>
</evidence>
<evidence type="ECO:0000313" key="5">
    <source>
        <dbReference type="EMBL" id="MBB1489363.1"/>
    </source>
</evidence>
<feature type="coiled-coil region" evidence="2">
    <location>
        <begin position="82"/>
        <end position="214"/>
    </location>
</feature>
<evidence type="ECO:0000256" key="3">
    <source>
        <dbReference type="SAM" id="MobiDB-lite"/>
    </source>
</evidence>
<name>A0A839IV95_9GAMM</name>
<sequence length="1161" mass="121753">MSATKYNLTLVGVNKMSPAIKGAAADARSLTDILKEQRQEAKKLNATQKSLAEYAGLRKNLAATLSDFRKNRQALKGLATEKELAEGKVKSLALEKSKLTRKLKRLSDEMEGGAYNAAELSEEYALVRKQADALGDQLESERANIKRLGAAFDEASQKSDDFKNSIDKQRQSLNRLEDELQDAGIDTGNLAREQARLEREVNASNQALATQKDRLKTLSAARSRMAVADTRMADAQSDTAGAAAMLATAVIPVVRAVTMEAAMADVTKVVDFDEGEDKAFQSHLQRLAVDVNIPPEQLTQIASAAGQSGIKKEDLAGFTGAAARMGVAFDMEAAEAGETMAAWRAGMGLNQQQAEQLADAVNHVSNNMNAKARDISGVLKRQGAVATASGMTETQTASLAGALLAGGASEEVAATTLKNLLGALTKGEAATSGQKDALADLGLDSGALAVDMQTDAVGTVKEVFAALADAPVEKQSALISQIFGEESKGGIMPLLKNQQLLQQAFELTSKKSEYENSALEEYENRASVSEHRLGSAWRAMDRLGIVLGDSILPVVAPVADGVAWVAGGLADVAEAGGLVTTGVTGLAAAYVGYKTIMFGWQLASAKVEQWRAQSALKTAEKESKLADATDETADKACLATRALERFNRALGRTASIEPGGGEGQKESDRRRGGATERDLPDGRDSRDGNDSRGHRDSDPDRRGRQDTEPDKKPGQYDDSGERKETRKPRSKRGRLAGLAVKGWAAAKDLGHLALEQLAGGLAGPASMSSFAGGRGADHRSTSRSERQHTSERHRATESHLSSERTSQPHTESRHAYSSAEATKTSNESSHSTESSNSTESDRYTESESEHTSVFRRAVDWLKPLAGLGAGAATMLVAPEAVADTLDAAGDFTGTATDVLGALSGSAGDLLGMAGKVIRPLDTVIQSGSLVSAVASGDEMEAAATVGDIAGGWGGAAGGAAAGAAIGSIVPVIGTGIGAAIGAGLGGWFGGDAGSWAATKVMEWFRSDSESEANNATNQTLIADQSSSSTAESSAESTQTNTVSHLNTGLKTALKTELRDTPLKQQLAEADEEAGSMVTGSALQQIHQEIQQANASQQSTASDEKVVNFQPNITINAAPGSNAEQIAELALQKMRELMATQLLPALNPTLPGRLDDSMETMS</sequence>
<dbReference type="AlphaFoldDB" id="A0A839IV95"/>